<dbReference type="EMBL" id="CACRXK020024254">
    <property type="protein sequence ID" value="CAB4038478.1"/>
    <property type="molecule type" value="Genomic_DNA"/>
</dbReference>
<feature type="non-terminal residue" evidence="1">
    <location>
        <position position="57"/>
    </location>
</feature>
<comment type="caution">
    <text evidence="1">The sequence shown here is derived from an EMBL/GenBank/DDBJ whole genome shotgun (WGS) entry which is preliminary data.</text>
</comment>
<feature type="non-terminal residue" evidence="1">
    <location>
        <position position="1"/>
    </location>
</feature>
<gene>
    <name evidence="1" type="ORF">PACLA_8A068583</name>
</gene>
<name>A0A6S7K4S5_PARCT</name>
<evidence type="ECO:0000313" key="1">
    <source>
        <dbReference type="EMBL" id="CAB4038478.1"/>
    </source>
</evidence>
<reference evidence="1" key="1">
    <citation type="submission" date="2020-04" db="EMBL/GenBank/DDBJ databases">
        <authorList>
            <person name="Alioto T."/>
            <person name="Alioto T."/>
            <person name="Gomez Garrido J."/>
        </authorList>
    </citation>
    <scope>NUCLEOTIDE SEQUENCE</scope>
    <source>
        <strain evidence="1">A484AB</strain>
    </source>
</reference>
<organism evidence="1 2">
    <name type="scientific">Paramuricea clavata</name>
    <name type="common">Red gorgonian</name>
    <name type="synonym">Violescent sea-whip</name>
    <dbReference type="NCBI Taxonomy" id="317549"/>
    <lineage>
        <taxon>Eukaryota</taxon>
        <taxon>Metazoa</taxon>
        <taxon>Cnidaria</taxon>
        <taxon>Anthozoa</taxon>
        <taxon>Octocorallia</taxon>
        <taxon>Malacalcyonacea</taxon>
        <taxon>Plexauridae</taxon>
        <taxon>Paramuricea</taxon>
    </lineage>
</organism>
<accession>A0A6S7K4S5</accession>
<sequence length="57" mass="6543">ILNKGKVFFHFVFIFEFTKEREFGGVDHELIVARIQNISPKAYGAVVYVRVTQPNGD</sequence>
<dbReference type="AlphaFoldDB" id="A0A6S7K4S5"/>
<proteinExistence type="predicted"/>
<keyword evidence="2" id="KW-1185">Reference proteome</keyword>
<evidence type="ECO:0000313" key="2">
    <source>
        <dbReference type="Proteomes" id="UP001152795"/>
    </source>
</evidence>
<protein>
    <submittedName>
        <fullName evidence="1">Uncharacterized protein</fullName>
    </submittedName>
</protein>
<dbReference type="Proteomes" id="UP001152795">
    <property type="component" value="Unassembled WGS sequence"/>
</dbReference>